<evidence type="ECO:0000256" key="6">
    <source>
        <dbReference type="ARBA" id="ARBA00022833"/>
    </source>
</evidence>
<dbReference type="GO" id="GO:0006423">
    <property type="term" value="P:cysteinyl-tRNA aminoacylation"/>
    <property type="evidence" value="ECO:0007669"/>
    <property type="project" value="InterPro"/>
</dbReference>
<proteinExistence type="predicted"/>
<dbReference type="AlphaFoldDB" id="A0A6J8AIN6"/>
<evidence type="ECO:0000256" key="1">
    <source>
        <dbReference type="ARBA" id="ARBA00001947"/>
    </source>
</evidence>
<feature type="coiled-coil region" evidence="12">
    <location>
        <begin position="971"/>
        <end position="998"/>
    </location>
</feature>
<dbReference type="Gene3D" id="3.40.50.620">
    <property type="entry name" value="HUPs"/>
    <property type="match status" value="2"/>
</dbReference>
<dbReference type="OrthoDB" id="438179at2759"/>
<keyword evidence="7" id="KW-0067">ATP-binding</keyword>
<evidence type="ECO:0000256" key="12">
    <source>
        <dbReference type="SAM" id="Coils"/>
    </source>
</evidence>
<keyword evidence="9" id="KW-0030">Aminoacyl-tRNA synthetase</keyword>
<organism evidence="15 16">
    <name type="scientific">Mytilus coruscus</name>
    <name type="common">Sea mussel</name>
    <dbReference type="NCBI Taxonomy" id="42192"/>
    <lineage>
        <taxon>Eukaryota</taxon>
        <taxon>Metazoa</taxon>
        <taxon>Spiralia</taxon>
        <taxon>Lophotrochozoa</taxon>
        <taxon>Mollusca</taxon>
        <taxon>Bivalvia</taxon>
        <taxon>Autobranchia</taxon>
        <taxon>Pteriomorphia</taxon>
        <taxon>Mytilida</taxon>
        <taxon>Mytiloidea</taxon>
        <taxon>Mytilidae</taxon>
        <taxon>Mytilinae</taxon>
        <taxon>Mytilus</taxon>
    </lineage>
</organism>
<dbReference type="Proteomes" id="UP000507470">
    <property type="component" value="Unassembled WGS sequence"/>
</dbReference>
<dbReference type="PANTHER" id="PTHR10890">
    <property type="entry name" value="CYSTEINYL-TRNA SYNTHETASE"/>
    <property type="match status" value="1"/>
</dbReference>
<dbReference type="InterPro" id="IPR015803">
    <property type="entry name" value="Cys-tRNA-ligase"/>
</dbReference>
<dbReference type="FunFam" id="3.40.50.620:FF:000027">
    <property type="entry name" value="Cysteine--tRNA ligase, cytoplasmic"/>
    <property type="match status" value="1"/>
</dbReference>
<evidence type="ECO:0000256" key="13">
    <source>
        <dbReference type="SAM" id="MobiDB-lite"/>
    </source>
</evidence>
<dbReference type="SUPFAM" id="SSF47323">
    <property type="entry name" value="Anticodon-binding domain of a subclass of class I aminoacyl-tRNA synthetases"/>
    <property type="match status" value="1"/>
</dbReference>
<gene>
    <name evidence="15" type="ORF">MCOR_8179</name>
</gene>
<feature type="domain" description="tRNA synthetases class I catalytic" evidence="14">
    <location>
        <begin position="362"/>
        <end position="713"/>
    </location>
</feature>
<comment type="cofactor">
    <cofactor evidence="1">
        <name>Zn(2+)</name>
        <dbReference type="ChEBI" id="CHEBI:29105"/>
    </cofactor>
</comment>
<evidence type="ECO:0000259" key="14">
    <source>
        <dbReference type="Pfam" id="PF01406"/>
    </source>
</evidence>
<dbReference type="GO" id="GO:0004817">
    <property type="term" value="F:cysteine-tRNA ligase activity"/>
    <property type="evidence" value="ECO:0007669"/>
    <property type="project" value="UniProtKB-EC"/>
</dbReference>
<feature type="coiled-coil region" evidence="12">
    <location>
        <begin position="911"/>
        <end position="938"/>
    </location>
</feature>
<dbReference type="SUPFAM" id="SSF52374">
    <property type="entry name" value="Nucleotidylyl transferase"/>
    <property type="match status" value="2"/>
</dbReference>
<name>A0A6J8AIN6_MYTCO</name>
<evidence type="ECO:0000313" key="16">
    <source>
        <dbReference type="Proteomes" id="UP000507470"/>
    </source>
</evidence>
<keyword evidence="3 15" id="KW-0436">Ligase</keyword>
<evidence type="ECO:0000256" key="8">
    <source>
        <dbReference type="ARBA" id="ARBA00022917"/>
    </source>
</evidence>
<keyword evidence="6" id="KW-0862">Zinc</keyword>
<evidence type="ECO:0000313" key="15">
    <source>
        <dbReference type="EMBL" id="CAC5368706.1"/>
    </source>
</evidence>
<keyword evidence="5" id="KW-0547">Nucleotide-binding</keyword>
<evidence type="ECO:0000256" key="5">
    <source>
        <dbReference type="ARBA" id="ARBA00022741"/>
    </source>
</evidence>
<dbReference type="EMBL" id="CACVKT020001498">
    <property type="protein sequence ID" value="CAC5368706.1"/>
    <property type="molecule type" value="Genomic_DNA"/>
</dbReference>
<keyword evidence="4" id="KW-0479">Metal-binding</keyword>
<dbReference type="InterPro" id="IPR014729">
    <property type="entry name" value="Rossmann-like_a/b/a_fold"/>
</dbReference>
<dbReference type="InterPro" id="IPR032678">
    <property type="entry name" value="tRNA-synt_1_cat_dom"/>
</dbReference>
<dbReference type="InterPro" id="IPR024909">
    <property type="entry name" value="Cys-tRNA/MSH_ligase"/>
</dbReference>
<feature type="region of interest" description="Disordered" evidence="13">
    <location>
        <begin position="282"/>
        <end position="314"/>
    </location>
</feature>
<dbReference type="GO" id="GO:0005737">
    <property type="term" value="C:cytoplasm"/>
    <property type="evidence" value="ECO:0007669"/>
    <property type="project" value="TreeGrafter"/>
</dbReference>
<keyword evidence="16" id="KW-1185">Reference proteome</keyword>
<evidence type="ECO:0000256" key="11">
    <source>
        <dbReference type="ARBA" id="ARBA00039362"/>
    </source>
</evidence>
<keyword evidence="12" id="KW-0175">Coiled coil</keyword>
<reference evidence="15 16" key="1">
    <citation type="submission" date="2020-06" db="EMBL/GenBank/DDBJ databases">
        <authorList>
            <person name="Li R."/>
            <person name="Bekaert M."/>
        </authorList>
    </citation>
    <scope>NUCLEOTIDE SEQUENCE [LARGE SCALE GENOMIC DNA]</scope>
    <source>
        <strain evidence="16">wild</strain>
    </source>
</reference>
<dbReference type="Pfam" id="PF01406">
    <property type="entry name" value="tRNA-synt_1e"/>
    <property type="match status" value="2"/>
</dbReference>
<dbReference type="EC" id="6.1.1.16" evidence="2"/>
<dbReference type="GO" id="GO:0005524">
    <property type="term" value="F:ATP binding"/>
    <property type="evidence" value="ECO:0007669"/>
    <property type="project" value="UniProtKB-KW"/>
</dbReference>
<feature type="region of interest" description="Disordered" evidence="13">
    <location>
        <begin position="146"/>
        <end position="167"/>
    </location>
</feature>
<evidence type="ECO:0000256" key="7">
    <source>
        <dbReference type="ARBA" id="ARBA00022840"/>
    </source>
</evidence>
<accession>A0A6J8AIN6</accession>
<sequence length="1007" mass="112690">MLLDIVFINLRGVSNVEVFTPQNGRHVLWYSCGPTVYDASHMGHARSYISFDILRRVLQDYFKYEVFYCMNITDIDDKEGDGKICPREGGDGKVCSRKGEDIKVCSREEGDGKVCSREGGDGKVCSREEGGDKVCSREEGDDKVCSREGGDEKRGGDGEVCSREGGDGKVCSREGGDDKVCSREEWDGKVCSREGGDGKVCSREEGDGKVCSREGGDGKVCSREEGDDKVCSREGGDGKVCSRKGEDIKVCSREGGDGNVCSREGGDGKVCSREEGDDKVCSREGGDDKVCSREGGDEKRGGDGEVCSREGGDGKVCSREGGDDKVCSREGGDKVCSREGGDDRVCSREEGDGKVYSREGGDGKIIKRARQNYLFEKYVQENHPWKRIMDDTVEAMKPFAEKVRTETDPDKKAMYDRMSEKVKKALTALEAFVNNNKGQDEIQQARKALLEASRDIVADWLDSLHGSEVTDNSIFTSLPRFFEEQFHEDMKALNVLPADVLTRVSEYIPEIITFVQKIIDNGFGYESNGSVYFDTPSFDQSEGHFYAKLVPESVGDSKALAEGEGDLSKDKVTEKKSPIDFALWKASKPGEPSWDSPWGKGRPGWHIECSVMASSILGESMEIHTGGCDLKFPHHDNELAQAEAYFQNDQWVKYFLHSGHLTIEGCKMSKSLKNFISITDALKQHTARQLRLLFLLHSWNDTLDYGSNSMEGALKYEKLLQEFFLTIQSILRNTASTGIAAFHKWNPEEVSLNKRLMDTRTNVHAALCDNVDTKTALDEVRELIKASNIYINKHKTDKTLPNRMLLQNIATYITNLLKMFGAIETDESIGFPIAGTQSVNIEETVMPYLQAFAQFRDTVRQVAIEQKIKPVLIQCDEVRNRVLPDLGVRLEDQDNAPAVIKFMDPETIRKEREFEEQRKQEKEKKKKDQEAVKAAKEALDRIPPWELFKKETDKYSKFDERGIPTHDAEGNELTKSALKKLTKQYETQEKKYNKLMATQKPGDGDGQ</sequence>
<evidence type="ECO:0000256" key="3">
    <source>
        <dbReference type="ARBA" id="ARBA00022598"/>
    </source>
</evidence>
<evidence type="ECO:0000256" key="4">
    <source>
        <dbReference type="ARBA" id="ARBA00022723"/>
    </source>
</evidence>
<dbReference type="PANTHER" id="PTHR10890:SF3">
    <property type="entry name" value="CYSTEINE--TRNA LIGASE, CYTOPLASMIC"/>
    <property type="match status" value="1"/>
</dbReference>
<dbReference type="GO" id="GO:0046872">
    <property type="term" value="F:metal ion binding"/>
    <property type="evidence" value="ECO:0007669"/>
    <property type="project" value="UniProtKB-KW"/>
</dbReference>
<protein>
    <recommendedName>
        <fullName evidence="11">Cysteine--tRNA ligase, cytoplasmic</fullName>
        <ecNumber evidence="2">6.1.1.16</ecNumber>
    </recommendedName>
    <alternativeName>
        <fullName evidence="10">Cysteinyl-tRNA synthetase</fullName>
    </alternativeName>
</protein>
<evidence type="ECO:0000256" key="10">
    <source>
        <dbReference type="ARBA" id="ARBA00031499"/>
    </source>
</evidence>
<feature type="domain" description="tRNA synthetases class I catalytic" evidence="14">
    <location>
        <begin position="20"/>
        <end position="78"/>
    </location>
</feature>
<keyword evidence="8" id="KW-0648">Protein biosynthesis</keyword>
<evidence type="ECO:0000256" key="2">
    <source>
        <dbReference type="ARBA" id="ARBA00012832"/>
    </source>
</evidence>
<evidence type="ECO:0000256" key="9">
    <source>
        <dbReference type="ARBA" id="ARBA00023146"/>
    </source>
</evidence>
<dbReference type="InterPro" id="IPR009080">
    <property type="entry name" value="tRNAsynth_Ia_anticodon-bd"/>
</dbReference>
<dbReference type="NCBIfam" id="TIGR00435">
    <property type="entry name" value="cysS"/>
    <property type="match status" value="1"/>
</dbReference>